<reference evidence="2 3" key="1">
    <citation type="submission" date="2018-10" db="EMBL/GenBank/DDBJ databases">
        <title>Genomic Encyclopedia of Archaeal and Bacterial Type Strains, Phase II (KMG-II): from individual species to whole genera.</title>
        <authorList>
            <person name="Goeker M."/>
        </authorList>
    </citation>
    <scope>NUCLEOTIDE SEQUENCE [LARGE SCALE GENOMIC DNA]</scope>
    <source>
        <strain evidence="2 3">DSM 19727</strain>
    </source>
</reference>
<feature type="transmembrane region" description="Helical" evidence="1">
    <location>
        <begin position="67"/>
        <end position="92"/>
    </location>
</feature>
<organism evidence="2 3">
    <name type="scientific">Flavobacterium weaverense</name>
    <dbReference type="NCBI Taxonomy" id="271156"/>
    <lineage>
        <taxon>Bacteria</taxon>
        <taxon>Pseudomonadati</taxon>
        <taxon>Bacteroidota</taxon>
        <taxon>Flavobacteriia</taxon>
        <taxon>Flavobacteriales</taxon>
        <taxon>Flavobacteriaceae</taxon>
        <taxon>Flavobacterium</taxon>
    </lineage>
</organism>
<dbReference type="PANTHER" id="PTHR20992:SF9">
    <property type="entry name" value="AT15442P-RELATED"/>
    <property type="match status" value="1"/>
</dbReference>
<protein>
    <submittedName>
        <fullName evidence="2">Putative hydrophobic protein (TIGR00271 family)</fullName>
    </submittedName>
</protein>
<feature type="transmembrane region" description="Helical" evidence="1">
    <location>
        <begin position="99"/>
        <end position="118"/>
    </location>
</feature>
<dbReference type="PANTHER" id="PTHR20992">
    <property type="entry name" value="AT15442P-RELATED"/>
    <property type="match status" value="1"/>
</dbReference>
<evidence type="ECO:0000313" key="3">
    <source>
        <dbReference type="Proteomes" id="UP000280368"/>
    </source>
</evidence>
<evidence type="ECO:0000313" key="2">
    <source>
        <dbReference type="EMBL" id="RMA78345.1"/>
    </source>
</evidence>
<feature type="transmembrane region" description="Helical" evidence="1">
    <location>
        <begin position="163"/>
        <end position="184"/>
    </location>
</feature>
<proteinExistence type="predicted"/>
<feature type="transmembrane region" description="Helical" evidence="1">
    <location>
        <begin position="190"/>
        <end position="215"/>
    </location>
</feature>
<feature type="transmembrane region" description="Helical" evidence="1">
    <location>
        <begin position="227"/>
        <end position="248"/>
    </location>
</feature>
<dbReference type="OrthoDB" id="9790659at2"/>
<comment type="caution">
    <text evidence="2">The sequence shown here is derived from an EMBL/GenBank/DDBJ whole genome shotgun (WGS) entry which is preliminary data.</text>
</comment>
<feature type="transmembrane region" description="Helical" evidence="1">
    <location>
        <begin position="41"/>
        <end position="61"/>
    </location>
</feature>
<dbReference type="EMBL" id="REFH01000007">
    <property type="protein sequence ID" value="RMA78345.1"/>
    <property type="molecule type" value="Genomic_DNA"/>
</dbReference>
<keyword evidence="1" id="KW-0812">Transmembrane</keyword>
<gene>
    <name evidence="2" type="ORF">BC961_0726</name>
</gene>
<keyword evidence="3" id="KW-1185">Reference proteome</keyword>
<keyword evidence="1" id="KW-1133">Transmembrane helix</keyword>
<sequence>MKIDPNESDKYVEENFFSQEIAVNERKYVFNKLFFHYKKDWQSSFALMLFLSVGIACLGLSENSSATIIGAMIIAPLGQPIVALGGAIALGWKKQSFRMVLIIFLGIVGSLIVSYLIGLTLPDLSPNEQLLIRTAPDLRDLGIALLAGAGGSYGYYRSEYSTVLAGVAIAVALVPPICACGLMLEQGNYILASGSILLFFTNLMGIAFSSILVFFLLGLKTKRNRRWFYTGSIFIIFLGSATILPLALNYDKFTSGAQFQSSIFEKSASVLNQSKNAPEIKNILIQGTAAFITIKPFPENKNEREKLINKLEDATGLQVFLINPTKEDYNYKVK</sequence>
<dbReference type="Proteomes" id="UP000280368">
    <property type="component" value="Unassembled WGS sequence"/>
</dbReference>
<dbReference type="Pfam" id="PF04087">
    <property type="entry name" value="DUF389"/>
    <property type="match status" value="1"/>
</dbReference>
<dbReference type="InterPro" id="IPR005240">
    <property type="entry name" value="DUF389"/>
</dbReference>
<dbReference type="RefSeq" id="WP_121924452.1">
    <property type="nucleotide sequence ID" value="NZ_CBCSGA010000005.1"/>
</dbReference>
<accession>A0A3M0A7A0</accession>
<keyword evidence="1" id="KW-0472">Membrane</keyword>
<dbReference type="AlphaFoldDB" id="A0A3M0A7A0"/>
<name>A0A3M0A7A0_9FLAO</name>
<evidence type="ECO:0000256" key="1">
    <source>
        <dbReference type="SAM" id="Phobius"/>
    </source>
</evidence>